<name>A0AAD5X1L2_9FUNG</name>
<gene>
    <name evidence="2" type="ORF">HK097_007459</name>
</gene>
<evidence type="ECO:0000256" key="1">
    <source>
        <dbReference type="SAM" id="MobiDB-lite"/>
    </source>
</evidence>
<organism evidence="2 3">
    <name type="scientific">Rhizophlyctis rosea</name>
    <dbReference type="NCBI Taxonomy" id="64517"/>
    <lineage>
        <taxon>Eukaryota</taxon>
        <taxon>Fungi</taxon>
        <taxon>Fungi incertae sedis</taxon>
        <taxon>Chytridiomycota</taxon>
        <taxon>Chytridiomycota incertae sedis</taxon>
        <taxon>Chytridiomycetes</taxon>
        <taxon>Rhizophlyctidales</taxon>
        <taxon>Rhizophlyctidaceae</taxon>
        <taxon>Rhizophlyctis</taxon>
    </lineage>
</organism>
<feature type="compositionally biased region" description="Basic and acidic residues" evidence="1">
    <location>
        <begin position="1"/>
        <end position="12"/>
    </location>
</feature>
<reference evidence="2" key="1">
    <citation type="submission" date="2020-05" db="EMBL/GenBank/DDBJ databases">
        <title>Phylogenomic resolution of chytrid fungi.</title>
        <authorList>
            <person name="Stajich J.E."/>
            <person name="Amses K."/>
            <person name="Simmons R."/>
            <person name="Seto K."/>
            <person name="Myers J."/>
            <person name="Bonds A."/>
            <person name="Quandt C.A."/>
            <person name="Barry K."/>
            <person name="Liu P."/>
            <person name="Grigoriev I."/>
            <person name="Longcore J.E."/>
            <person name="James T.Y."/>
        </authorList>
    </citation>
    <scope>NUCLEOTIDE SEQUENCE</scope>
    <source>
        <strain evidence="2">JEL0318</strain>
    </source>
</reference>
<sequence>MARVLAETEPKKQLPAFSENDETGPDSCDGGDAVGDALRIGEEGDLSDDQEDGGAADEARLHDEPKTSERIASSIIGTAATISSITTLIHSASTKHEYPILYFR</sequence>
<feature type="compositionally biased region" description="Acidic residues" evidence="1">
    <location>
        <begin position="43"/>
        <end position="55"/>
    </location>
</feature>
<protein>
    <submittedName>
        <fullName evidence="2">Uncharacterized protein</fullName>
    </submittedName>
</protein>
<accession>A0AAD5X1L2</accession>
<feature type="compositionally biased region" description="Basic and acidic residues" evidence="1">
    <location>
        <begin position="57"/>
        <end position="69"/>
    </location>
</feature>
<keyword evidence="3" id="KW-1185">Reference proteome</keyword>
<dbReference type="AlphaFoldDB" id="A0AAD5X1L2"/>
<proteinExistence type="predicted"/>
<comment type="caution">
    <text evidence="2">The sequence shown here is derived from an EMBL/GenBank/DDBJ whole genome shotgun (WGS) entry which is preliminary data.</text>
</comment>
<dbReference type="Proteomes" id="UP001212841">
    <property type="component" value="Unassembled WGS sequence"/>
</dbReference>
<dbReference type="EMBL" id="JADGJD010000387">
    <property type="protein sequence ID" value="KAJ3051508.1"/>
    <property type="molecule type" value="Genomic_DNA"/>
</dbReference>
<evidence type="ECO:0000313" key="2">
    <source>
        <dbReference type="EMBL" id="KAJ3051508.1"/>
    </source>
</evidence>
<evidence type="ECO:0000313" key="3">
    <source>
        <dbReference type="Proteomes" id="UP001212841"/>
    </source>
</evidence>
<feature type="region of interest" description="Disordered" evidence="1">
    <location>
        <begin position="1"/>
        <end position="70"/>
    </location>
</feature>